<dbReference type="Pfam" id="PF00892">
    <property type="entry name" value="EamA"/>
    <property type="match status" value="1"/>
</dbReference>
<feature type="transmembrane region" description="Helical" evidence="6">
    <location>
        <begin position="12"/>
        <end position="32"/>
    </location>
</feature>
<dbReference type="AlphaFoldDB" id="A0A073IEE7"/>
<evidence type="ECO:0000256" key="4">
    <source>
        <dbReference type="ARBA" id="ARBA00022989"/>
    </source>
</evidence>
<protein>
    <submittedName>
        <fullName evidence="8">Transporter</fullName>
    </submittedName>
</protein>
<feature type="transmembrane region" description="Helical" evidence="6">
    <location>
        <begin position="249"/>
        <end position="269"/>
    </location>
</feature>
<feature type="transmembrane region" description="Helical" evidence="6">
    <location>
        <begin position="146"/>
        <end position="166"/>
    </location>
</feature>
<gene>
    <name evidence="8" type="ORF">DSW25_17655</name>
</gene>
<keyword evidence="9" id="KW-1185">Reference proteome</keyword>
<evidence type="ECO:0000256" key="1">
    <source>
        <dbReference type="ARBA" id="ARBA00004141"/>
    </source>
</evidence>
<evidence type="ECO:0000256" key="2">
    <source>
        <dbReference type="ARBA" id="ARBA00009853"/>
    </source>
</evidence>
<organism evidence="8 9">
    <name type="scientific">Sulfitobacter donghicola DSW-25 = KCTC 12864 = JCM 14565</name>
    <dbReference type="NCBI Taxonomy" id="1300350"/>
    <lineage>
        <taxon>Bacteria</taxon>
        <taxon>Pseudomonadati</taxon>
        <taxon>Pseudomonadota</taxon>
        <taxon>Alphaproteobacteria</taxon>
        <taxon>Rhodobacterales</taxon>
        <taxon>Roseobacteraceae</taxon>
        <taxon>Sulfitobacter</taxon>
    </lineage>
</organism>
<evidence type="ECO:0000259" key="7">
    <source>
        <dbReference type="Pfam" id="PF00892"/>
    </source>
</evidence>
<dbReference type="OrthoDB" id="7855875at2"/>
<evidence type="ECO:0000256" key="3">
    <source>
        <dbReference type="ARBA" id="ARBA00022692"/>
    </source>
</evidence>
<keyword evidence="4 6" id="KW-1133">Transmembrane helix</keyword>
<comment type="subcellular location">
    <subcellularLocation>
        <location evidence="1">Membrane</location>
        <topology evidence="1">Multi-pass membrane protein</topology>
    </subcellularLocation>
</comment>
<dbReference type="STRING" id="1300350.Z948_2416"/>
<reference evidence="8 9" key="1">
    <citation type="submission" date="2014-01" db="EMBL/GenBank/DDBJ databases">
        <title>Sulfitobacter donghicola JCM 14565 Genome Sequencing.</title>
        <authorList>
            <person name="Lai Q."/>
            <person name="Hong Z."/>
        </authorList>
    </citation>
    <scope>NUCLEOTIDE SEQUENCE [LARGE SCALE GENOMIC DNA]</scope>
    <source>
        <strain evidence="8 9">JCM 14565</strain>
    </source>
</reference>
<accession>A0A073IEE7</accession>
<evidence type="ECO:0000313" key="8">
    <source>
        <dbReference type="EMBL" id="KEJ88094.1"/>
    </source>
</evidence>
<dbReference type="GO" id="GO:0016020">
    <property type="term" value="C:membrane"/>
    <property type="evidence" value="ECO:0007669"/>
    <property type="project" value="UniProtKB-SubCell"/>
</dbReference>
<evidence type="ECO:0000256" key="6">
    <source>
        <dbReference type="SAM" id="Phobius"/>
    </source>
</evidence>
<feature type="transmembrane region" description="Helical" evidence="6">
    <location>
        <begin position="275"/>
        <end position="295"/>
    </location>
</feature>
<dbReference type="PANTHER" id="PTHR22911">
    <property type="entry name" value="ACYL-MALONYL CONDENSING ENZYME-RELATED"/>
    <property type="match status" value="1"/>
</dbReference>
<keyword evidence="5 6" id="KW-0472">Membrane</keyword>
<dbReference type="PANTHER" id="PTHR22911:SF6">
    <property type="entry name" value="SOLUTE CARRIER FAMILY 35 MEMBER G1"/>
    <property type="match status" value="1"/>
</dbReference>
<keyword evidence="3 6" id="KW-0812">Transmembrane</keyword>
<name>A0A073IEE7_9RHOB</name>
<dbReference type="SUPFAM" id="SSF103481">
    <property type="entry name" value="Multidrug resistance efflux transporter EmrE"/>
    <property type="match status" value="2"/>
</dbReference>
<comment type="similarity">
    <text evidence="2">Belongs to the drug/metabolite transporter (DMT) superfamily. 10 TMS drug/metabolite exporter (DME) (TC 2.A.7.3) family.</text>
</comment>
<dbReference type="InterPro" id="IPR037185">
    <property type="entry name" value="EmrE-like"/>
</dbReference>
<proteinExistence type="inferred from homology"/>
<feature type="transmembrane region" description="Helical" evidence="6">
    <location>
        <begin position="84"/>
        <end position="111"/>
    </location>
</feature>
<evidence type="ECO:0000256" key="5">
    <source>
        <dbReference type="ARBA" id="ARBA00023136"/>
    </source>
</evidence>
<feature type="transmembrane region" description="Helical" evidence="6">
    <location>
        <begin position="222"/>
        <end position="242"/>
    </location>
</feature>
<feature type="transmembrane region" description="Helical" evidence="6">
    <location>
        <begin position="44"/>
        <end position="64"/>
    </location>
</feature>
<evidence type="ECO:0000313" key="9">
    <source>
        <dbReference type="Proteomes" id="UP000027734"/>
    </source>
</evidence>
<dbReference type="RefSeq" id="WP_025059765.1">
    <property type="nucleotide sequence ID" value="NZ_JAMC01000009.1"/>
</dbReference>
<dbReference type="Proteomes" id="UP000027734">
    <property type="component" value="Unassembled WGS sequence"/>
</dbReference>
<dbReference type="EMBL" id="JAMC01000009">
    <property type="protein sequence ID" value="KEJ88094.1"/>
    <property type="molecule type" value="Genomic_DNA"/>
</dbReference>
<dbReference type="InterPro" id="IPR000620">
    <property type="entry name" value="EamA_dom"/>
</dbReference>
<comment type="caution">
    <text evidence="8">The sequence shown here is derived from an EMBL/GenBank/DDBJ whole genome shotgun (WGS) entry which is preliminary data.</text>
</comment>
<sequence length="313" mass="32956">MNDTPLRPGMAAVSILAGMFALGITDNFVPYISETGSLWQFHMVRGVMAVALLVVVAGVGVGVIRPISWAAVLGRSLFPASAMLIYFGCLSVLPIGVVVAGLFTAPLFVLLMSVLFLGERVGVVRLFAVLIGFVGAMLVIQPDPKALDPVAFLPVFAGFLYAIGALATRRWCADEGAVALSAGFFGMLAIFGAIGLMIVPAGGPVGFDGFVQRGWVPLTAEMWFWIAVQAVGSIIGIGLIFRGYLLGEAGFVAVFEYSLLVFASFWAWFLWGQTVGGLALAGMGLIAVSGTVISLRTEEAISVRAVKVPEEET</sequence>
<dbReference type="eggNOG" id="COG0697">
    <property type="taxonomic scope" value="Bacteria"/>
</dbReference>
<feature type="transmembrane region" description="Helical" evidence="6">
    <location>
        <begin position="178"/>
        <end position="202"/>
    </location>
</feature>
<feature type="transmembrane region" description="Helical" evidence="6">
    <location>
        <begin position="123"/>
        <end position="140"/>
    </location>
</feature>
<feature type="domain" description="EamA" evidence="7">
    <location>
        <begin position="11"/>
        <end position="140"/>
    </location>
</feature>